<feature type="region of interest" description="Disordered" evidence="7">
    <location>
        <begin position="527"/>
        <end position="549"/>
    </location>
</feature>
<dbReference type="MEROPS" id="A22.A08"/>
<feature type="transmembrane region" description="Helical" evidence="8">
    <location>
        <begin position="244"/>
        <end position="275"/>
    </location>
</feature>
<feature type="compositionally biased region" description="Polar residues" evidence="7">
    <location>
        <begin position="535"/>
        <end position="549"/>
    </location>
</feature>
<feature type="transmembrane region" description="Helical" evidence="8">
    <location>
        <begin position="155"/>
        <end position="177"/>
    </location>
</feature>
<keyword evidence="11" id="KW-1185">Reference proteome</keyword>
<dbReference type="PANTHER" id="PTHR12174">
    <property type="entry name" value="SIGNAL PEPTIDE PEPTIDASE"/>
    <property type="match status" value="1"/>
</dbReference>
<protein>
    <submittedName>
        <fullName evidence="10">Signal peptide peptidase</fullName>
    </submittedName>
</protein>
<keyword evidence="9" id="KW-0732">Signal</keyword>
<evidence type="ECO:0000256" key="9">
    <source>
        <dbReference type="SAM" id="SignalP"/>
    </source>
</evidence>
<feature type="signal peptide" evidence="9">
    <location>
        <begin position="1"/>
        <end position="17"/>
    </location>
</feature>
<feature type="transmembrane region" description="Helical" evidence="8">
    <location>
        <begin position="216"/>
        <end position="238"/>
    </location>
</feature>
<keyword evidence="4" id="KW-0378">Hydrolase</keyword>
<feature type="chain" id="PRO_5002336638" evidence="9">
    <location>
        <begin position="18"/>
        <end position="549"/>
    </location>
</feature>
<dbReference type="EMBL" id="KN716154">
    <property type="protein sequence ID" value="KJH53229.1"/>
    <property type="molecule type" value="Genomic_DNA"/>
</dbReference>
<feature type="transmembrane region" description="Helical" evidence="8">
    <location>
        <begin position="486"/>
        <end position="504"/>
    </location>
</feature>
<keyword evidence="5 8" id="KW-1133">Transmembrane helix</keyword>
<feature type="transmembrane region" description="Helical" evidence="8">
    <location>
        <begin position="349"/>
        <end position="369"/>
    </location>
</feature>
<dbReference type="GO" id="GO:0005765">
    <property type="term" value="C:lysosomal membrane"/>
    <property type="evidence" value="ECO:0007669"/>
    <property type="project" value="TreeGrafter"/>
</dbReference>
<keyword evidence="3 8" id="KW-0812">Transmembrane</keyword>
<dbReference type="GO" id="GO:0098554">
    <property type="term" value="C:cytoplasmic side of endoplasmic reticulum membrane"/>
    <property type="evidence" value="ECO:0007669"/>
    <property type="project" value="TreeGrafter"/>
</dbReference>
<evidence type="ECO:0000313" key="10">
    <source>
        <dbReference type="EMBL" id="KJH53229.1"/>
    </source>
</evidence>
<dbReference type="InterPro" id="IPR007369">
    <property type="entry name" value="Peptidase_A22B_SPP"/>
</dbReference>
<dbReference type="Pfam" id="PF04258">
    <property type="entry name" value="Peptidase_A22B"/>
    <property type="match status" value="1"/>
</dbReference>
<dbReference type="Proteomes" id="UP000053766">
    <property type="component" value="Unassembled WGS sequence"/>
</dbReference>
<comment type="similarity">
    <text evidence="2">Belongs to the peptidase A22B family.</text>
</comment>
<dbReference type="STRING" id="29172.A0A0D8YB43"/>
<feature type="transmembrane region" description="Helical" evidence="8">
    <location>
        <begin position="457"/>
        <end position="480"/>
    </location>
</feature>
<proteinExistence type="inferred from homology"/>
<evidence type="ECO:0000256" key="2">
    <source>
        <dbReference type="ARBA" id="ARBA00006859"/>
    </source>
</evidence>
<organism evidence="10 11">
    <name type="scientific">Dictyocaulus viviparus</name>
    <name type="common">Bovine lungworm</name>
    <dbReference type="NCBI Taxonomy" id="29172"/>
    <lineage>
        <taxon>Eukaryota</taxon>
        <taxon>Metazoa</taxon>
        <taxon>Ecdysozoa</taxon>
        <taxon>Nematoda</taxon>
        <taxon>Chromadorea</taxon>
        <taxon>Rhabditida</taxon>
        <taxon>Rhabditina</taxon>
        <taxon>Rhabditomorpha</taxon>
        <taxon>Strongyloidea</taxon>
        <taxon>Metastrongylidae</taxon>
        <taxon>Dictyocaulus</taxon>
    </lineage>
</organism>
<dbReference type="GO" id="GO:0030660">
    <property type="term" value="C:Golgi-associated vesicle membrane"/>
    <property type="evidence" value="ECO:0007669"/>
    <property type="project" value="TreeGrafter"/>
</dbReference>
<dbReference type="GO" id="GO:0033619">
    <property type="term" value="P:membrane protein proteolysis"/>
    <property type="evidence" value="ECO:0007669"/>
    <property type="project" value="TreeGrafter"/>
</dbReference>
<sequence>MYSLWLLLAFLPNLIEGRRLRASGYTSSYVFLTVTNLETKKEVQLCANYLQFKIRRIAEDVEKAQPVGLSFWRNRFNETRVCPLPSGAEKTLRYNGTAVPLLYRIDDDGTSCTKPFIDDVSGFRNASQFEGIVENKDLSKLQLKFHRPLPRVVDFSIVIICLLALGSVAGGGVWAFFRHRAGKDKILASLSTPTCSSNYSSSSREDNKRKCLAEHYSSLAIVVLMIILVAVLMIGFFLRPLLVFIFNILLVIFGTVSVYGCTMAVLSCCSLCECCNSRLFVTSFEHRWLPKGRPNVLQFIVFILSLSLCVTWFVYRRAPYAFILLDFINVTLCLEILKTLRLPSLKWITSLMLCMFVYDIVMVFGTPYITRNGCSIMLEVATGIDCSSGDEGYPMPPIDAISPEKVPHFDLMMSCIDLNIEKSFQMTILGLGDIIIPGYLVSHCFTMNGFSERSRIAYGLLCSIGYGVGLIVTFLSLILMDTAQPALIYLVPCTLVPICIMAYIKGQLRLMWYGIDDLADPTAALRENEVEETRTSSGTNPDGSSVTVT</sequence>
<dbReference type="OrthoDB" id="29661at2759"/>
<keyword evidence="6 8" id="KW-0472">Membrane</keyword>
<dbReference type="PANTHER" id="PTHR12174:SF103">
    <property type="entry name" value="INTRAMEMBRANE PROTEASE (IMPAS) FAMILY"/>
    <property type="match status" value="1"/>
</dbReference>
<dbReference type="SMART" id="SM00730">
    <property type="entry name" value="PSN"/>
    <property type="match status" value="1"/>
</dbReference>
<feature type="transmembrane region" description="Helical" evidence="8">
    <location>
        <begin position="296"/>
        <end position="314"/>
    </location>
</feature>
<dbReference type="AlphaFoldDB" id="A0A0D8YB43"/>
<reference evidence="10 11" key="1">
    <citation type="submission" date="2013-11" db="EMBL/GenBank/DDBJ databases">
        <title>Draft genome of the bovine lungworm Dictyocaulus viviparus.</title>
        <authorList>
            <person name="Mitreva M."/>
        </authorList>
    </citation>
    <scope>NUCLEOTIDE SEQUENCE [LARGE SCALE GENOMIC DNA]</scope>
    <source>
        <strain evidence="10 11">HannoverDv2000</strain>
    </source>
</reference>
<comment type="subcellular location">
    <subcellularLocation>
        <location evidence="1">Endomembrane system</location>
        <topology evidence="1">Multi-pass membrane protein</topology>
    </subcellularLocation>
</comment>
<accession>A0A0D8YB43</accession>
<evidence type="ECO:0000256" key="7">
    <source>
        <dbReference type="SAM" id="MobiDB-lite"/>
    </source>
</evidence>
<evidence type="ECO:0000256" key="1">
    <source>
        <dbReference type="ARBA" id="ARBA00004127"/>
    </source>
</evidence>
<dbReference type="GO" id="GO:0098553">
    <property type="term" value="C:lumenal side of endoplasmic reticulum membrane"/>
    <property type="evidence" value="ECO:0007669"/>
    <property type="project" value="TreeGrafter"/>
</dbReference>
<evidence type="ECO:0000256" key="4">
    <source>
        <dbReference type="ARBA" id="ARBA00022801"/>
    </source>
</evidence>
<evidence type="ECO:0000256" key="3">
    <source>
        <dbReference type="ARBA" id="ARBA00022692"/>
    </source>
</evidence>
<reference evidence="11" key="2">
    <citation type="journal article" date="2016" name="Sci. Rep.">
        <title>Dictyocaulus viviparus genome, variome and transcriptome elucidate lungworm biology and support future intervention.</title>
        <authorList>
            <person name="McNulty S.N."/>
            <person name="Strube C."/>
            <person name="Rosa B.A."/>
            <person name="Martin J.C."/>
            <person name="Tyagi R."/>
            <person name="Choi Y.J."/>
            <person name="Wang Q."/>
            <person name="Hallsworth Pepin K."/>
            <person name="Zhang X."/>
            <person name="Ozersky P."/>
            <person name="Wilson R.K."/>
            <person name="Sternberg P.W."/>
            <person name="Gasser R.B."/>
            <person name="Mitreva M."/>
        </authorList>
    </citation>
    <scope>NUCLEOTIDE SEQUENCE [LARGE SCALE GENOMIC DNA]</scope>
    <source>
        <strain evidence="11">HannoverDv2000</strain>
    </source>
</reference>
<dbReference type="InterPro" id="IPR006639">
    <property type="entry name" value="Preselin/SPP"/>
</dbReference>
<name>A0A0D8YB43_DICVI</name>
<evidence type="ECO:0000256" key="6">
    <source>
        <dbReference type="ARBA" id="ARBA00023136"/>
    </source>
</evidence>
<evidence type="ECO:0000256" key="5">
    <source>
        <dbReference type="ARBA" id="ARBA00022989"/>
    </source>
</evidence>
<dbReference type="GO" id="GO:0042500">
    <property type="term" value="F:aspartic endopeptidase activity, intramembrane cleaving"/>
    <property type="evidence" value="ECO:0007669"/>
    <property type="project" value="InterPro"/>
</dbReference>
<gene>
    <name evidence="10" type="ORF">DICVIV_00540</name>
</gene>
<evidence type="ECO:0000313" key="11">
    <source>
        <dbReference type="Proteomes" id="UP000053766"/>
    </source>
</evidence>
<evidence type="ECO:0000256" key="8">
    <source>
        <dbReference type="SAM" id="Phobius"/>
    </source>
</evidence>